<name>A0ACC3MKF2_9PEZI</name>
<dbReference type="Proteomes" id="UP001281147">
    <property type="component" value="Unassembled WGS sequence"/>
</dbReference>
<reference evidence="1" key="1">
    <citation type="submission" date="2023-07" db="EMBL/GenBank/DDBJ databases">
        <title>Black Yeasts Isolated from many extreme environments.</title>
        <authorList>
            <person name="Coleine C."/>
            <person name="Stajich J.E."/>
            <person name="Selbmann L."/>
        </authorList>
    </citation>
    <scope>NUCLEOTIDE SEQUENCE</scope>
    <source>
        <strain evidence="1">CCFEE 5714</strain>
    </source>
</reference>
<dbReference type="EMBL" id="JAUTXU010000221">
    <property type="protein sequence ID" value="KAK3697704.1"/>
    <property type="molecule type" value="Genomic_DNA"/>
</dbReference>
<evidence type="ECO:0000313" key="2">
    <source>
        <dbReference type="Proteomes" id="UP001281147"/>
    </source>
</evidence>
<gene>
    <name evidence="1" type="ORF">LTR37_017286</name>
</gene>
<protein>
    <submittedName>
        <fullName evidence="1">Uncharacterized protein</fullName>
    </submittedName>
</protein>
<organism evidence="1 2">
    <name type="scientific">Vermiconidia calcicola</name>
    <dbReference type="NCBI Taxonomy" id="1690605"/>
    <lineage>
        <taxon>Eukaryota</taxon>
        <taxon>Fungi</taxon>
        <taxon>Dikarya</taxon>
        <taxon>Ascomycota</taxon>
        <taxon>Pezizomycotina</taxon>
        <taxon>Dothideomycetes</taxon>
        <taxon>Dothideomycetidae</taxon>
        <taxon>Mycosphaerellales</taxon>
        <taxon>Extremaceae</taxon>
        <taxon>Vermiconidia</taxon>
    </lineage>
</organism>
<accession>A0ACC3MKF2</accession>
<keyword evidence="2" id="KW-1185">Reference proteome</keyword>
<evidence type="ECO:0000313" key="1">
    <source>
        <dbReference type="EMBL" id="KAK3697704.1"/>
    </source>
</evidence>
<comment type="caution">
    <text evidence="1">The sequence shown here is derived from an EMBL/GenBank/DDBJ whole genome shotgun (WGS) entry which is preliminary data.</text>
</comment>
<sequence>MSHWISGYGSSSGPEGKSGSKGKVNSNEPTVLIIGAGTFGTSTAYHLAHQYRDPSKVTIVDRADSPPKPAAAVDINRVVRTDYAKPLYSNLAYEAWHAWYWSGELQQYFHKVGWIMMDDTDDSSLSNAIRRQFVDRGYDPTEDIPLEDIETKWDGIMKGTDLQDFKNAYFNEETGWCDAAGATHRFMQIATGKGVNRVSTDVTEIILSDDQSSVLGVKTADGKELKADKVLIAAGSWTSSLLSPLEDTLSISVEDRTENQLRAIGVLQIYYPVSSQEVQRLEKAKMPVVIYGQKGEVLPPSSKNKLLKYTHNQSFTNSVTTQSGAKITAPVGTAYKNQTDDIPDSLKSEAEAGVLSRLLPEFTKGKKPDHWRVCYDARSPTEDFLICKYPHKGVSNLFVASGGSSHSYKFLPNAGKYVLNVLNGKSNGKEKDEAWAWKEQGWDARDRTPEQPKLGAWAPKRDLKDVGTKSKL</sequence>
<proteinExistence type="predicted"/>